<accession>A0AAV6H2P1</accession>
<sequence length="237" mass="28065">MLLEVTEGGITKIASITFSNDSKRAKRDKTSPRYEDMASLYPTEVMKSAQNIDVKDKKMIPVMQKPLPGGSVARHEIIPCHISEKVNTAFNRNKDMVSFYPAEVMKSPQNIDVKDKKIIPVMQKAPPDDSVPFCCELPFPLFDRDMLTKKEQDEDFLEDLQWEFQQMEEQLKEQQEDLQDEFKLMEKQLKEHQEDLQDEFKQMEEQLKEQQEDLQDEFQQMEEQLKEQQEDLQYELY</sequence>
<dbReference type="AlphaFoldDB" id="A0AAV6H2P1"/>
<protein>
    <submittedName>
        <fullName evidence="2">Uncharacterized protein</fullName>
    </submittedName>
</protein>
<gene>
    <name evidence="2" type="ORF">AALO_G00069780</name>
</gene>
<evidence type="ECO:0000256" key="1">
    <source>
        <dbReference type="SAM" id="MobiDB-lite"/>
    </source>
</evidence>
<organism evidence="2 3">
    <name type="scientific">Alosa alosa</name>
    <name type="common">allis shad</name>
    <dbReference type="NCBI Taxonomy" id="278164"/>
    <lineage>
        <taxon>Eukaryota</taxon>
        <taxon>Metazoa</taxon>
        <taxon>Chordata</taxon>
        <taxon>Craniata</taxon>
        <taxon>Vertebrata</taxon>
        <taxon>Euteleostomi</taxon>
        <taxon>Actinopterygii</taxon>
        <taxon>Neopterygii</taxon>
        <taxon>Teleostei</taxon>
        <taxon>Clupei</taxon>
        <taxon>Clupeiformes</taxon>
        <taxon>Clupeoidei</taxon>
        <taxon>Clupeidae</taxon>
        <taxon>Alosa</taxon>
    </lineage>
</organism>
<dbReference type="Proteomes" id="UP000823561">
    <property type="component" value="Chromosome 5"/>
</dbReference>
<name>A0AAV6H2P1_9TELE</name>
<proteinExistence type="predicted"/>
<dbReference type="EMBL" id="JADWDJ010000005">
    <property type="protein sequence ID" value="KAG5281309.1"/>
    <property type="molecule type" value="Genomic_DNA"/>
</dbReference>
<evidence type="ECO:0000313" key="3">
    <source>
        <dbReference type="Proteomes" id="UP000823561"/>
    </source>
</evidence>
<evidence type="ECO:0000313" key="2">
    <source>
        <dbReference type="EMBL" id="KAG5281309.1"/>
    </source>
</evidence>
<comment type="caution">
    <text evidence="2">The sequence shown here is derived from an EMBL/GenBank/DDBJ whole genome shotgun (WGS) entry which is preliminary data.</text>
</comment>
<feature type="region of interest" description="Disordered" evidence="1">
    <location>
        <begin position="193"/>
        <end position="237"/>
    </location>
</feature>
<keyword evidence="3" id="KW-1185">Reference proteome</keyword>
<feature type="compositionally biased region" description="Basic and acidic residues" evidence="1">
    <location>
        <begin position="193"/>
        <end position="211"/>
    </location>
</feature>
<reference evidence="2" key="1">
    <citation type="submission" date="2020-10" db="EMBL/GenBank/DDBJ databases">
        <title>Chromosome-scale genome assembly of the Allis shad, Alosa alosa.</title>
        <authorList>
            <person name="Margot Z."/>
            <person name="Christophe K."/>
            <person name="Cabau C."/>
            <person name="Louis A."/>
            <person name="Berthelot C."/>
            <person name="Parey E."/>
            <person name="Roest Crollius H."/>
            <person name="Montfort J."/>
            <person name="Robinson-Rechavi M."/>
            <person name="Bucao C."/>
            <person name="Bouchez O."/>
            <person name="Gislard M."/>
            <person name="Lluch J."/>
            <person name="Milhes M."/>
            <person name="Lampietro C."/>
            <person name="Lopez Roques C."/>
            <person name="Donnadieu C."/>
            <person name="Braasch I."/>
            <person name="Desvignes T."/>
            <person name="Postlethwait J."/>
            <person name="Bobe J."/>
            <person name="Guiguen Y."/>
        </authorList>
    </citation>
    <scope>NUCLEOTIDE SEQUENCE</scope>
    <source>
        <strain evidence="2">M-15738</strain>
        <tissue evidence="2">Blood</tissue>
    </source>
</reference>